<sequence>MTNPFEDPDARYHVLVNDQGQYSLWPVFVDVPEGWHAALEDATRADAVTWIEDNWDDPTTLGVAVGG</sequence>
<proteinExistence type="predicted"/>
<evidence type="ECO:0000313" key="2">
    <source>
        <dbReference type="EMBL" id="GAA1904566.1"/>
    </source>
</evidence>
<dbReference type="EMBL" id="BAAAMY010000001">
    <property type="protein sequence ID" value="GAA1904566.1"/>
    <property type="molecule type" value="Genomic_DNA"/>
</dbReference>
<dbReference type="PANTHER" id="PTHR38444">
    <property type="entry name" value="ENTEROBACTIN BIOSYNTHESIS PROTEIN YBDZ"/>
    <property type="match status" value="1"/>
</dbReference>
<dbReference type="Proteomes" id="UP001501612">
    <property type="component" value="Unassembled WGS sequence"/>
</dbReference>
<evidence type="ECO:0000313" key="3">
    <source>
        <dbReference type="Proteomes" id="UP001501612"/>
    </source>
</evidence>
<dbReference type="InterPro" id="IPR037407">
    <property type="entry name" value="MLP_fam"/>
</dbReference>
<comment type="caution">
    <text evidence="2">The sequence shown here is derived from an EMBL/GenBank/DDBJ whole genome shotgun (WGS) entry which is preliminary data.</text>
</comment>
<name>A0ABP5A696_9ACTN</name>
<dbReference type="SMART" id="SM00923">
    <property type="entry name" value="MbtH"/>
    <property type="match status" value="1"/>
</dbReference>
<dbReference type="SUPFAM" id="SSF160582">
    <property type="entry name" value="MbtH-like"/>
    <property type="match status" value="1"/>
</dbReference>
<evidence type="ECO:0000259" key="1">
    <source>
        <dbReference type="SMART" id="SM00923"/>
    </source>
</evidence>
<dbReference type="RefSeq" id="WP_344002305.1">
    <property type="nucleotide sequence ID" value="NZ_BAAAMY010000001.1"/>
</dbReference>
<dbReference type="PANTHER" id="PTHR38444:SF1">
    <property type="entry name" value="ENTEROBACTIN BIOSYNTHESIS PROTEIN YBDZ"/>
    <property type="match status" value="1"/>
</dbReference>
<protein>
    <submittedName>
        <fullName evidence="2">MbtH family protein</fullName>
    </submittedName>
</protein>
<dbReference type="InterPro" id="IPR038020">
    <property type="entry name" value="MbtH-like_sf"/>
</dbReference>
<accession>A0ABP5A696</accession>
<dbReference type="Gene3D" id="3.90.820.10">
    <property type="entry name" value="Structural Genomics, Unknown Function 30-nov-00 1gh9 Mol_id"/>
    <property type="match status" value="1"/>
</dbReference>
<reference evidence="3" key="1">
    <citation type="journal article" date="2019" name="Int. J. Syst. Evol. Microbiol.">
        <title>The Global Catalogue of Microorganisms (GCM) 10K type strain sequencing project: providing services to taxonomists for standard genome sequencing and annotation.</title>
        <authorList>
            <consortium name="The Broad Institute Genomics Platform"/>
            <consortium name="The Broad Institute Genome Sequencing Center for Infectious Disease"/>
            <person name="Wu L."/>
            <person name="Ma J."/>
        </authorList>
    </citation>
    <scope>NUCLEOTIDE SEQUENCE [LARGE SCALE GENOMIC DNA]</scope>
    <source>
        <strain evidence="3">JCM 14046</strain>
    </source>
</reference>
<gene>
    <name evidence="2" type="ORF">GCM10009737_01540</name>
</gene>
<keyword evidence="3" id="KW-1185">Reference proteome</keyword>
<organism evidence="2 3">
    <name type="scientific">Nocardioides lentus</name>
    <dbReference type="NCBI Taxonomy" id="338077"/>
    <lineage>
        <taxon>Bacteria</taxon>
        <taxon>Bacillati</taxon>
        <taxon>Actinomycetota</taxon>
        <taxon>Actinomycetes</taxon>
        <taxon>Propionibacteriales</taxon>
        <taxon>Nocardioidaceae</taxon>
        <taxon>Nocardioides</taxon>
    </lineage>
</organism>
<dbReference type="InterPro" id="IPR005153">
    <property type="entry name" value="MbtH-like_dom"/>
</dbReference>
<feature type="domain" description="MbtH-like" evidence="1">
    <location>
        <begin position="3"/>
        <end position="53"/>
    </location>
</feature>
<dbReference type="Pfam" id="PF03621">
    <property type="entry name" value="MbtH"/>
    <property type="match status" value="1"/>
</dbReference>